<evidence type="ECO:0000313" key="2">
    <source>
        <dbReference type="Proteomes" id="UP000193144"/>
    </source>
</evidence>
<dbReference type="Proteomes" id="UP000193144">
    <property type="component" value="Unassembled WGS sequence"/>
</dbReference>
<keyword evidence="2" id="KW-1185">Reference proteome</keyword>
<sequence>LNKDTKSNIRAAVKVGFRYLVPRATFICTTLSIGTNRKFDLALPSHFVTLDEAGQADSVDTVELYSHYWDVKIIA</sequence>
<evidence type="ECO:0008006" key="3">
    <source>
        <dbReference type="Google" id="ProtNLM"/>
    </source>
</evidence>
<dbReference type="AlphaFoldDB" id="A0A1Y1ZBY7"/>
<reference evidence="1 2" key="1">
    <citation type="submission" date="2016-07" db="EMBL/GenBank/DDBJ databases">
        <title>Pervasive Adenine N6-methylation of Active Genes in Fungi.</title>
        <authorList>
            <consortium name="DOE Joint Genome Institute"/>
            <person name="Mondo S.J."/>
            <person name="Dannebaum R.O."/>
            <person name="Kuo R.C."/>
            <person name="Labutti K."/>
            <person name="Haridas S."/>
            <person name="Kuo A."/>
            <person name="Salamov A."/>
            <person name="Ahrendt S.R."/>
            <person name="Lipzen A."/>
            <person name="Sullivan W."/>
            <person name="Andreopoulos W.B."/>
            <person name="Clum A."/>
            <person name="Lindquist E."/>
            <person name="Daum C."/>
            <person name="Ramamoorthy G.K."/>
            <person name="Gryganskyi A."/>
            <person name="Culley D."/>
            <person name="Magnuson J.K."/>
            <person name="James T.Y."/>
            <person name="O'Malley M.A."/>
            <person name="Stajich J.E."/>
            <person name="Spatafora J.W."/>
            <person name="Visel A."/>
            <person name="Grigoriev I.V."/>
        </authorList>
    </citation>
    <scope>NUCLEOTIDE SEQUENCE [LARGE SCALE GENOMIC DNA]</scope>
    <source>
        <strain evidence="1 2">CBS 115471</strain>
    </source>
</reference>
<comment type="caution">
    <text evidence="1">The sequence shown here is derived from an EMBL/GenBank/DDBJ whole genome shotgun (WGS) entry which is preliminary data.</text>
</comment>
<dbReference type="OrthoDB" id="3689346at2759"/>
<protein>
    <recommendedName>
        <fullName evidence="3">DNA2/NAM7 helicase helicase domain-containing protein</fullName>
    </recommendedName>
</protein>
<accession>A0A1Y1ZBY7</accession>
<name>A0A1Y1ZBY7_9PLEO</name>
<proteinExistence type="predicted"/>
<organism evidence="1 2">
    <name type="scientific">Clohesyomyces aquaticus</name>
    <dbReference type="NCBI Taxonomy" id="1231657"/>
    <lineage>
        <taxon>Eukaryota</taxon>
        <taxon>Fungi</taxon>
        <taxon>Dikarya</taxon>
        <taxon>Ascomycota</taxon>
        <taxon>Pezizomycotina</taxon>
        <taxon>Dothideomycetes</taxon>
        <taxon>Pleosporomycetidae</taxon>
        <taxon>Pleosporales</taxon>
        <taxon>Lindgomycetaceae</taxon>
        <taxon>Clohesyomyces</taxon>
    </lineage>
</organism>
<dbReference type="EMBL" id="MCFA01000106">
    <property type="protein sequence ID" value="ORY07801.1"/>
    <property type="molecule type" value="Genomic_DNA"/>
</dbReference>
<gene>
    <name evidence="1" type="ORF">BCR34DRAFT_489160</name>
</gene>
<evidence type="ECO:0000313" key="1">
    <source>
        <dbReference type="EMBL" id="ORY07801.1"/>
    </source>
</evidence>
<feature type="non-terminal residue" evidence="1">
    <location>
        <position position="1"/>
    </location>
</feature>